<dbReference type="Pfam" id="PF04453">
    <property type="entry name" value="LptD"/>
    <property type="match status" value="1"/>
</dbReference>
<keyword evidence="2" id="KW-0732">Signal</keyword>
<proteinExistence type="inferred from homology"/>
<reference evidence="4 5" key="1">
    <citation type="submission" date="2019-07" db="EMBL/GenBank/DDBJ databases">
        <title>Reclasification of Spiribacter aquaticus.</title>
        <authorList>
            <person name="Leon M.J."/>
            <person name="Sanchez-Porro C."/>
            <person name="Ventosa A."/>
        </authorList>
    </citation>
    <scope>NUCLEOTIDE SEQUENCE [LARGE SCALE GENOMIC DNA]</scope>
    <source>
        <strain evidence="4 5">SP30</strain>
    </source>
</reference>
<dbReference type="GO" id="GO:0015920">
    <property type="term" value="P:lipopolysaccharide transport"/>
    <property type="evidence" value="ECO:0007669"/>
    <property type="project" value="InterPro"/>
</dbReference>
<dbReference type="InterPro" id="IPR050218">
    <property type="entry name" value="LptD"/>
</dbReference>
<dbReference type="HAMAP" id="MF_01411">
    <property type="entry name" value="LPS_assembly_LptD"/>
    <property type="match status" value="1"/>
</dbReference>
<dbReference type="PANTHER" id="PTHR30189:SF1">
    <property type="entry name" value="LPS-ASSEMBLY PROTEIN LPTD"/>
    <property type="match status" value="1"/>
</dbReference>
<dbReference type="AlphaFoldDB" id="A0A557RGW1"/>
<comment type="similarity">
    <text evidence="2">Belongs to the LptD family.</text>
</comment>
<comment type="caution">
    <text evidence="4">The sequence shown here is derived from an EMBL/GenBank/DDBJ whole genome shotgun (WGS) entry which is preliminary data.</text>
</comment>
<dbReference type="PANTHER" id="PTHR30189">
    <property type="entry name" value="LPS-ASSEMBLY PROTEIN"/>
    <property type="match status" value="1"/>
</dbReference>
<keyword evidence="5" id="KW-1185">Reference proteome</keyword>
<dbReference type="InterPro" id="IPR007543">
    <property type="entry name" value="LptD_C"/>
</dbReference>
<evidence type="ECO:0000256" key="1">
    <source>
        <dbReference type="ARBA" id="ARBA00023237"/>
    </source>
</evidence>
<comment type="subunit">
    <text evidence="2">Component of the lipopolysaccharide transport and assembly complex. Interacts with LptE and LptA.</text>
</comment>
<name>A0A557RGW1_9GAMM</name>
<dbReference type="EMBL" id="VMKP01000003">
    <property type="protein sequence ID" value="TVO64393.1"/>
    <property type="molecule type" value="Genomic_DNA"/>
</dbReference>
<evidence type="ECO:0000256" key="2">
    <source>
        <dbReference type="HAMAP-Rule" id="MF_01411"/>
    </source>
</evidence>
<comment type="subcellular location">
    <subcellularLocation>
        <location evidence="2">Cell outer membrane</location>
    </subcellularLocation>
</comment>
<dbReference type="GO" id="GO:0009279">
    <property type="term" value="C:cell outer membrane"/>
    <property type="evidence" value="ECO:0007669"/>
    <property type="project" value="UniProtKB-SubCell"/>
</dbReference>
<protein>
    <recommendedName>
        <fullName evidence="2">LPS-assembly protein LptD</fullName>
    </recommendedName>
</protein>
<evidence type="ECO:0000259" key="3">
    <source>
        <dbReference type="Pfam" id="PF04453"/>
    </source>
</evidence>
<feature type="domain" description="LptD C-terminal" evidence="3">
    <location>
        <begin position="297"/>
        <end position="660"/>
    </location>
</feature>
<organism evidence="4 5">
    <name type="scientific">Spiribacter aquaticus</name>
    <dbReference type="NCBI Taxonomy" id="1935996"/>
    <lineage>
        <taxon>Bacteria</taxon>
        <taxon>Pseudomonadati</taxon>
        <taxon>Pseudomonadota</taxon>
        <taxon>Gammaproteobacteria</taxon>
        <taxon>Chromatiales</taxon>
        <taxon>Ectothiorhodospiraceae</taxon>
        <taxon>Spiribacter</taxon>
    </lineage>
</organism>
<comment type="caution">
    <text evidence="2">Lacks conserved residue(s) required for the propagation of feature annotation.</text>
</comment>
<dbReference type="RefSeq" id="WP_144347988.1">
    <property type="nucleotide sequence ID" value="NZ_VMKP01000003.1"/>
</dbReference>
<dbReference type="GO" id="GO:0043165">
    <property type="term" value="P:Gram-negative-bacterium-type cell outer membrane assembly"/>
    <property type="evidence" value="ECO:0007669"/>
    <property type="project" value="UniProtKB-UniRule"/>
</dbReference>
<keyword evidence="1 2" id="KW-0998">Cell outer membrane</keyword>
<keyword evidence="2" id="KW-0472">Membrane</keyword>
<accession>A0A557RGW1</accession>
<evidence type="ECO:0000313" key="4">
    <source>
        <dbReference type="EMBL" id="TVO64393.1"/>
    </source>
</evidence>
<gene>
    <name evidence="2" type="primary">lptD</name>
    <name evidence="4" type="ORF">FPL11_06950</name>
</gene>
<sequence>MPRYQPIPLIGVALATALAGSPDARASEGRWALCSAPLLEPMPPATEPVAGDGERIDITADRAQASGQPPIYEFTGSVRARQADQRLSSERLRYDSGDGRIEGDSGVRLRQPGVLINAERARYWLTPQRGTFEGVSDYRIVAGHMQGQAERVIREGPTLSRYQGVTLSTCMPGREFWTLQAQRAEIDRDTRQGRAHHAVLSLGRLPVFYTPYLQFPVGSERLTGLLAPTIGQSDDNGTTVSVPWYWNIAPRYDATLRPTLYSRRGLLMDTEFRYLEEWIDGEFNVSVLPDDDVFGDDRWAIDQDHQLAIGSSIRGRIKQARVSDAFYSDDFSNELDVRSASFLESEASFAWTGRDSSLSVDTQYWQQIDTRISATSQPYAREPRLQFRYNPITGLGPLDIDFDAEATRFTHPVSRRTQGRRVDIAPRVSLPWRRLGYFIEPAVTWRHTDYDLTGDLPGRDATPSRSMPIYSVDAGVFLERPSALFAGVYQTLEPRLFYRRAPTRDQSDLPDFDTSASTLTFSSMFRENAFAGLDRIEDGERLTTGITTRFVNTTSGQEYLSASIGQIFYFEDREVAADGDPADNRSEIVSQLRLDLPRGFSADLDYRWDPDSNGTDNLRTLLRWRGRDTQAINLGLRRRRDEGETTLDQAELSFALPLTPGVSVFAGLLEDLETNNTRERFIGIQQSGCCHAWRLVSEEQLQRDPDRADARLERTVMLELELKGLGGIGDRIQSFLDAEIDGYNPRR</sequence>
<comment type="function">
    <text evidence="2">Together with LptE, is involved in the assembly of lipopolysaccharide (LPS) at the surface of the outer membrane.</text>
</comment>
<evidence type="ECO:0000313" key="5">
    <source>
        <dbReference type="Proteomes" id="UP000316688"/>
    </source>
</evidence>
<dbReference type="Proteomes" id="UP000316688">
    <property type="component" value="Unassembled WGS sequence"/>
</dbReference>
<dbReference type="GO" id="GO:1990351">
    <property type="term" value="C:transporter complex"/>
    <property type="evidence" value="ECO:0007669"/>
    <property type="project" value="TreeGrafter"/>
</dbReference>
<dbReference type="InterPro" id="IPR020889">
    <property type="entry name" value="LipoPS_assembly_LptD"/>
</dbReference>
<dbReference type="Gene3D" id="2.60.450.10">
    <property type="entry name" value="Lipopolysaccharide (LPS) transport protein A like domain"/>
    <property type="match status" value="1"/>
</dbReference>